<keyword evidence="4" id="KW-1185">Reference proteome</keyword>
<dbReference type="SUPFAM" id="SSF81296">
    <property type="entry name" value="E set domains"/>
    <property type="match status" value="1"/>
</dbReference>
<evidence type="ECO:0000259" key="2">
    <source>
        <dbReference type="SMART" id="SM00429"/>
    </source>
</evidence>
<evidence type="ECO:0000313" key="4">
    <source>
        <dbReference type="Proteomes" id="UP000680206"/>
    </source>
</evidence>
<protein>
    <submittedName>
        <fullName evidence="3">IPT/TIG domain-containing protein</fullName>
    </submittedName>
</protein>
<dbReference type="SMART" id="SM00429">
    <property type="entry name" value="IPT"/>
    <property type="match status" value="1"/>
</dbReference>
<feature type="domain" description="IPT/TIG" evidence="2">
    <location>
        <begin position="73"/>
        <end position="155"/>
    </location>
</feature>
<comment type="caution">
    <text evidence="3">The sequence shown here is derived from an EMBL/GenBank/DDBJ whole genome shotgun (WGS) entry which is preliminary data.</text>
</comment>
<dbReference type="Pfam" id="PF01833">
    <property type="entry name" value="TIG"/>
    <property type="match status" value="1"/>
</dbReference>
<gene>
    <name evidence="3" type="ORF">J4709_29435</name>
</gene>
<dbReference type="PANTHER" id="PTHR46769">
    <property type="entry name" value="POLYCYSTIC KIDNEY AND HEPATIC DISEASE 1 (AUTOSOMAL RECESSIVE)-LIKE 1"/>
    <property type="match status" value="1"/>
</dbReference>
<sequence length="155" mass="15440">MTLVKADGTTVAKSPGGTVLEAQAEADPKVKVLINVYRDSPYDGANYPTAEKQLAFRAGQIIPTSVWNAEFAAPTITSVSPATGAAAGGTAVTITGRGFGKDAAPKFGATAATNIVVVNATTITCKTPAVSAGAVDVTVTTTGGTATLTGGYTFV</sequence>
<proteinExistence type="predicted"/>
<name>A0ABS3RY81_9ACTN</name>
<dbReference type="RefSeq" id="WP_208245160.1">
    <property type="nucleotide sequence ID" value="NZ_JAGEPF010000018.1"/>
</dbReference>
<dbReference type="InterPro" id="IPR013783">
    <property type="entry name" value="Ig-like_fold"/>
</dbReference>
<dbReference type="EMBL" id="JAGEPF010000018">
    <property type="protein sequence ID" value="MBO2461700.1"/>
    <property type="molecule type" value="Genomic_DNA"/>
</dbReference>
<dbReference type="Gene3D" id="2.60.40.10">
    <property type="entry name" value="Immunoglobulins"/>
    <property type="match status" value="1"/>
</dbReference>
<dbReference type="InterPro" id="IPR052387">
    <property type="entry name" value="Fibrocystin"/>
</dbReference>
<dbReference type="Proteomes" id="UP000680206">
    <property type="component" value="Unassembled WGS sequence"/>
</dbReference>
<dbReference type="CDD" id="cd00102">
    <property type="entry name" value="IPT"/>
    <property type="match status" value="1"/>
</dbReference>
<evidence type="ECO:0000313" key="3">
    <source>
        <dbReference type="EMBL" id="MBO2461700.1"/>
    </source>
</evidence>
<reference evidence="3 4" key="1">
    <citation type="submission" date="2021-03" db="EMBL/GenBank/DDBJ databases">
        <title>Actinomadura violae sp. nov., isolated from lichen in Thailand.</title>
        <authorList>
            <person name="Kanchanasin P."/>
            <person name="Saeng-In P."/>
            <person name="Phongsopitanun W."/>
            <person name="Yuki M."/>
            <person name="Kudo T."/>
            <person name="Ohkuma M."/>
            <person name="Tanasupawat S."/>
        </authorList>
    </citation>
    <scope>NUCLEOTIDE SEQUENCE [LARGE SCALE GENOMIC DNA]</scope>
    <source>
        <strain evidence="3 4">LCR2-06</strain>
    </source>
</reference>
<accession>A0ABS3RY81</accession>
<dbReference type="PANTHER" id="PTHR46769:SF2">
    <property type="entry name" value="FIBROCYSTIN-L ISOFORM 2 PRECURSOR-RELATED"/>
    <property type="match status" value="1"/>
</dbReference>
<dbReference type="InterPro" id="IPR014756">
    <property type="entry name" value="Ig_E-set"/>
</dbReference>
<organism evidence="3 4">
    <name type="scientific">Actinomadura violacea</name>
    <dbReference type="NCBI Taxonomy" id="2819934"/>
    <lineage>
        <taxon>Bacteria</taxon>
        <taxon>Bacillati</taxon>
        <taxon>Actinomycetota</taxon>
        <taxon>Actinomycetes</taxon>
        <taxon>Streptosporangiales</taxon>
        <taxon>Thermomonosporaceae</taxon>
        <taxon>Actinomadura</taxon>
    </lineage>
</organism>
<evidence type="ECO:0000256" key="1">
    <source>
        <dbReference type="ARBA" id="ARBA00022729"/>
    </source>
</evidence>
<dbReference type="InterPro" id="IPR002909">
    <property type="entry name" value="IPT_dom"/>
</dbReference>
<keyword evidence="1" id="KW-0732">Signal</keyword>